<dbReference type="Proteomes" id="UP001062846">
    <property type="component" value="Chromosome 2"/>
</dbReference>
<organism evidence="1 2">
    <name type="scientific">Rhododendron molle</name>
    <name type="common">Chinese azalea</name>
    <name type="synonym">Azalea mollis</name>
    <dbReference type="NCBI Taxonomy" id="49168"/>
    <lineage>
        <taxon>Eukaryota</taxon>
        <taxon>Viridiplantae</taxon>
        <taxon>Streptophyta</taxon>
        <taxon>Embryophyta</taxon>
        <taxon>Tracheophyta</taxon>
        <taxon>Spermatophyta</taxon>
        <taxon>Magnoliopsida</taxon>
        <taxon>eudicotyledons</taxon>
        <taxon>Gunneridae</taxon>
        <taxon>Pentapetalae</taxon>
        <taxon>asterids</taxon>
        <taxon>Ericales</taxon>
        <taxon>Ericaceae</taxon>
        <taxon>Ericoideae</taxon>
        <taxon>Rhodoreae</taxon>
        <taxon>Rhododendron</taxon>
    </lineage>
</organism>
<gene>
    <name evidence="1" type="ORF">RHMOL_Rhmol02G0201000</name>
</gene>
<proteinExistence type="predicted"/>
<keyword evidence="2" id="KW-1185">Reference proteome</keyword>
<name>A0ACC0PTX7_RHOML</name>
<reference evidence="1" key="1">
    <citation type="submission" date="2022-02" db="EMBL/GenBank/DDBJ databases">
        <title>Plant Genome Project.</title>
        <authorList>
            <person name="Zhang R.-G."/>
        </authorList>
    </citation>
    <scope>NUCLEOTIDE SEQUENCE</scope>
    <source>
        <strain evidence="1">AT1</strain>
    </source>
</reference>
<sequence length="210" mass="23870">MLLVMPEPVPANYQDIKWNWFQNCLGALDETYVPINPPVTDRARYKSRKGEIATNVLGVCTWDLKLDYVLFGWEGLATDSTILGNAMTPRSQSPPCGSSGRGMEVVDVEGPPKQKRRSWRKVDKDALTKCMLNEEGEKWKSENGFRMGYFTHLQKELQKVLSGCNFKANPHIDSKVKHWKSIWARIVDITGLSGFGWDVVNNRINVEQPI</sequence>
<dbReference type="EMBL" id="CM046389">
    <property type="protein sequence ID" value="KAI8568457.1"/>
    <property type="molecule type" value="Genomic_DNA"/>
</dbReference>
<evidence type="ECO:0000313" key="2">
    <source>
        <dbReference type="Proteomes" id="UP001062846"/>
    </source>
</evidence>
<evidence type="ECO:0000313" key="1">
    <source>
        <dbReference type="EMBL" id="KAI8568457.1"/>
    </source>
</evidence>
<accession>A0ACC0PTX7</accession>
<protein>
    <submittedName>
        <fullName evidence="1">Uncharacterized protein</fullName>
    </submittedName>
</protein>
<comment type="caution">
    <text evidence="1">The sequence shown here is derived from an EMBL/GenBank/DDBJ whole genome shotgun (WGS) entry which is preliminary data.</text>
</comment>